<dbReference type="AlphaFoldDB" id="A0A0F9WGK2"/>
<protein>
    <recommendedName>
        <fullName evidence="2">Lysine-specific metallo-endopeptidase domain-containing protein</fullName>
    </recommendedName>
</protein>
<proteinExistence type="predicted"/>
<accession>A0A0F9WGK2</accession>
<sequence length="133" mass="15318">MDRTEAKVFCQEIIDLYNLPNVKLRMVDNTHGYANYGTRVLAIPLWAFSLSAKGYGSREYPIEFRYAYVLHEISHFINIDSGGQYGHQGTFRTAERKLLAEFGLIPVYSRAYIKQLKTENGSVVYARMKRGIK</sequence>
<evidence type="ECO:0008006" key="2">
    <source>
        <dbReference type="Google" id="ProtNLM"/>
    </source>
</evidence>
<evidence type="ECO:0000313" key="1">
    <source>
        <dbReference type="EMBL" id="KKN77488.1"/>
    </source>
</evidence>
<dbReference type="EMBL" id="LAZR01000278">
    <property type="protein sequence ID" value="KKN77488.1"/>
    <property type="molecule type" value="Genomic_DNA"/>
</dbReference>
<organism evidence="1">
    <name type="scientific">marine sediment metagenome</name>
    <dbReference type="NCBI Taxonomy" id="412755"/>
    <lineage>
        <taxon>unclassified sequences</taxon>
        <taxon>metagenomes</taxon>
        <taxon>ecological metagenomes</taxon>
    </lineage>
</organism>
<comment type="caution">
    <text evidence="1">The sequence shown here is derived from an EMBL/GenBank/DDBJ whole genome shotgun (WGS) entry which is preliminary data.</text>
</comment>
<gene>
    <name evidence="1" type="ORF">LCGC14_0360470</name>
</gene>
<name>A0A0F9WGK2_9ZZZZ</name>
<reference evidence="1" key="1">
    <citation type="journal article" date="2015" name="Nature">
        <title>Complex archaea that bridge the gap between prokaryotes and eukaryotes.</title>
        <authorList>
            <person name="Spang A."/>
            <person name="Saw J.H."/>
            <person name="Jorgensen S.L."/>
            <person name="Zaremba-Niedzwiedzka K."/>
            <person name="Martijn J."/>
            <person name="Lind A.E."/>
            <person name="van Eijk R."/>
            <person name="Schleper C."/>
            <person name="Guy L."/>
            <person name="Ettema T.J."/>
        </authorList>
    </citation>
    <scope>NUCLEOTIDE SEQUENCE</scope>
</reference>